<dbReference type="GO" id="GO:0000701">
    <property type="term" value="F:purine-specific mismatch base pair DNA N-glycosylase activity"/>
    <property type="evidence" value="ECO:0007669"/>
    <property type="project" value="UniProtKB-EC"/>
</dbReference>
<dbReference type="OrthoDB" id="9802365at2"/>
<evidence type="ECO:0000313" key="17">
    <source>
        <dbReference type="EMBL" id="KGA95039.1"/>
    </source>
</evidence>
<evidence type="ECO:0000313" key="18">
    <source>
        <dbReference type="Proteomes" id="UP000029452"/>
    </source>
</evidence>
<evidence type="ECO:0000256" key="6">
    <source>
        <dbReference type="ARBA" id="ARBA00022023"/>
    </source>
</evidence>
<dbReference type="PROSITE" id="PS00764">
    <property type="entry name" value="ENDONUCLEASE_III_1"/>
    <property type="match status" value="1"/>
</dbReference>
<dbReference type="FunFam" id="1.10.340.30:FF:000002">
    <property type="entry name" value="Adenine DNA glycosylase"/>
    <property type="match status" value="1"/>
</dbReference>
<dbReference type="GO" id="GO:0006298">
    <property type="term" value="P:mismatch repair"/>
    <property type="evidence" value="ECO:0007669"/>
    <property type="project" value="TreeGrafter"/>
</dbReference>
<dbReference type="GO" id="GO:0006284">
    <property type="term" value="P:base-excision repair"/>
    <property type="evidence" value="ECO:0007669"/>
    <property type="project" value="InterPro"/>
</dbReference>
<evidence type="ECO:0000256" key="9">
    <source>
        <dbReference type="ARBA" id="ARBA00022763"/>
    </source>
</evidence>
<evidence type="ECO:0000256" key="3">
    <source>
        <dbReference type="ARBA" id="ARBA00002933"/>
    </source>
</evidence>
<dbReference type="SUPFAM" id="SSF55811">
    <property type="entry name" value="Nudix"/>
    <property type="match status" value="1"/>
</dbReference>
<dbReference type="SMART" id="SM00478">
    <property type="entry name" value="ENDO3c"/>
    <property type="match status" value="1"/>
</dbReference>
<evidence type="ECO:0000256" key="7">
    <source>
        <dbReference type="ARBA" id="ARBA00022485"/>
    </source>
</evidence>
<keyword evidence="12" id="KW-0411">Iron-sulfur</keyword>
<dbReference type="Proteomes" id="UP000029452">
    <property type="component" value="Unassembled WGS sequence"/>
</dbReference>
<reference evidence="17 18" key="1">
    <citation type="submission" date="2014-06" db="EMBL/GenBank/DDBJ databases">
        <title>Draft genome sequence of iron oxidizing acidophile Leptospirillum ferriphilum DSM14647.</title>
        <authorList>
            <person name="Cardenas J.P."/>
            <person name="Lazcano M."/>
            <person name="Ossandon F.J."/>
            <person name="Corbett M."/>
            <person name="Holmes D.S."/>
            <person name="Watkin E."/>
        </authorList>
    </citation>
    <scope>NUCLEOTIDE SEQUENCE [LARGE SCALE GENOMIC DNA]</scope>
    <source>
        <strain evidence="17 18">DSM 14647</strain>
    </source>
</reference>
<dbReference type="InterPro" id="IPR003265">
    <property type="entry name" value="HhH-GPD_domain"/>
</dbReference>
<accession>A0A094X940</accession>
<dbReference type="InterPro" id="IPR015797">
    <property type="entry name" value="NUDIX_hydrolase-like_dom_sf"/>
</dbReference>
<sequence>MSPSDARGLFPGLNPSSSPPRPTERLREDLLIWYKEVFRSLPWRINRTPYRVWVSEIMLQQTTVRAVLGYFERFLGRFPDVQALAEAPVEDVLKLWEGLGYYQRARNLHKAARIIASGGFPETVEGWRNLPGVGRSTAGAVCSIALGQEAPILDANVRRVLGRLQGLSPGDAARESSGLWELSTAFVTGASDPGEVNQALMEIGAVVCLPRKPLCTRCPWSLDCASCNAPEGVLNPPRKKKEKPVRIRTALIPSDGSGYFLVQGRERLLEGLWDVFSVSGPPGEGLMPFGKVLHEYSHFREEVFLVREERSRLEAALGETPSLWLAKGEESPVALTGVGRKILRFREPLKKRKEP</sequence>
<evidence type="ECO:0000259" key="16">
    <source>
        <dbReference type="SMART" id="SM00478"/>
    </source>
</evidence>
<evidence type="ECO:0000256" key="1">
    <source>
        <dbReference type="ARBA" id="ARBA00000843"/>
    </source>
</evidence>
<dbReference type="SUPFAM" id="SSF48150">
    <property type="entry name" value="DNA-glycosylase"/>
    <property type="match status" value="1"/>
</dbReference>
<keyword evidence="10 17" id="KW-0378">Hydrolase</keyword>
<dbReference type="InterPro" id="IPR044298">
    <property type="entry name" value="MIG/MutY"/>
</dbReference>
<evidence type="ECO:0000256" key="13">
    <source>
        <dbReference type="ARBA" id="ARBA00023204"/>
    </source>
</evidence>
<evidence type="ECO:0000256" key="12">
    <source>
        <dbReference type="ARBA" id="ARBA00023014"/>
    </source>
</evidence>
<keyword evidence="14 17" id="KW-0326">Glycosidase</keyword>
<dbReference type="GO" id="GO:0035485">
    <property type="term" value="F:adenine/guanine mispair binding"/>
    <property type="evidence" value="ECO:0007669"/>
    <property type="project" value="TreeGrafter"/>
</dbReference>
<keyword evidence="8" id="KW-0479">Metal-binding</keyword>
<comment type="catalytic activity">
    <reaction evidence="1">
        <text>Hydrolyzes free adenine bases from 7,8-dihydro-8-oxoguanine:adenine mismatched double-stranded DNA, leaving an apurinic site.</text>
        <dbReference type="EC" id="3.2.2.31"/>
    </reaction>
</comment>
<evidence type="ECO:0000256" key="4">
    <source>
        <dbReference type="ARBA" id="ARBA00008343"/>
    </source>
</evidence>
<dbReference type="GO" id="GO:0046872">
    <property type="term" value="F:metal ion binding"/>
    <property type="evidence" value="ECO:0007669"/>
    <property type="project" value="UniProtKB-KW"/>
</dbReference>
<gene>
    <name evidence="17" type="ORF">LptCag_2473</name>
</gene>
<evidence type="ECO:0000256" key="11">
    <source>
        <dbReference type="ARBA" id="ARBA00023004"/>
    </source>
</evidence>
<proteinExistence type="inferred from homology"/>
<organism evidence="17 18">
    <name type="scientific">Leptospirillum ferriphilum</name>
    <dbReference type="NCBI Taxonomy" id="178606"/>
    <lineage>
        <taxon>Bacteria</taxon>
        <taxon>Pseudomonadati</taxon>
        <taxon>Nitrospirota</taxon>
        <taxon>Nitrospiria</taxon>
        <taxon>Nitrospirales</taxon>
        <taxon>Nitrospiraceae</taxon>
        <taxon>Leptospirillum</taxon>
    </lineage>
</organism>
<dbReference type="EMBL" id="JPGK01000001">
    <property type="protein sequence ID" value="KGA95039.1"/>
    <property type="molecule type" value="Genomic_DNA"/>
</dbReference>
<dbReference type="RefSeq" id="WP_052157716.1">
    <property type="nucleotide sequence ID" value="NZ_JBPKCJ010000001.1"/>
</dbReference>
<dbReference type="Gene3D" id="1.10.340.30">
    <property type="entry name" value="Hypothetical protein, domain 2"/>
    <property type="match status" value="1"/>
</dbReference>
<evidence type="ECO:0000256" key="2">
    <source>
        <dbReference type="ARBA" id="ARBA00001966"/>
    </source>
</evidence>
<keyword evidence="7" id="KW-0004">4Fe-4S</keyword>
<keyword evidence="13" id="KW-0234">DNA repair</keyword>
<comment type="similarity">
    <text evidence="4">Belongs to the Nth/MutY family.</text>
</comment>
<evidence type="ECO:0000256" key="5">
    <source>
        <dbReference type="ARBA" id="ARBA00012045"/>
    </source>
</evidence>
<comment type="cofactor">
    <cofactor evidence="2">
        <name>[4Fe-4S] cluster</name>
        <dbReference type="ChEBI" id="CHEBI:49883"/>
    </cofactor>
</comment>
<evidence type="ECO:0000256" key="8">
    <source>
        <dbReference type="ARBA" id="ARBA00022723"/>
    </source>
</evidence>
<keyword evidence="9" id="KW-0227">DNA damage</keyword>
<dbReference type="PANTHER" id="PTHR42944:SF1">
    <property type="entry name" value="ADENINE DNA GLYCOSYLASE"/>
    <property type="match status" value="1"/>
</dbReference>
<comment type="function">
    <text evidence="3">Adenine glycosylase active on G-A mispairs. MutY also corrects error-prone DNA synthesis past GO lesions which are due to the oxidatively damaged form of guanine: 7,8-dihydro-8-oxoguanine (8-oxo-dGTP).</text>
</comment>
<protein>
    <recommendedName>
        <fullName evidence="6">Adenine DNA glycosylase</fullName>
        <ecNumber evidence="5">3.2.2.31</ecNumber>
    </recommendedName>
</protein>
<dbReference type="InterPro" id="IPR011257">
    <property type="entry name" value="DNA_glycosylase"/>
</dbReference>
<dbReference type="InterPro" id="IPR023170">
    <property type="entry name" value="HhH_base_excis_C"/>
</dbReference>
<feature type="domain" description="HhH-GPD" evidence="16">
    <location>
        <begin position="58"/>
        <end position="206"/>
    </location>
</feature>
<dbReference type="InterPro" id="IPR004036">
    <property type="entry name" value="Endonuclease-III-like_CS2"/>
</dbReference>
<dbReference type="GO" id="GO:0034039">
    <property type="term" value="F:8-oxo-7,8-dihydroguanine DNA N-glycosylase activity"/>
    <property type="evidence" value="ECO:0007669"/>
    <property type="project" value="TreeGrafter"/>
</dbReference>
<dbReference type="GO" id="GO:0051539">
    <property type="term" value="F:4 iron, 4 sulfur cluster binding"/>
    <property type="evidence" value="ECO:0007669"/>
    <property type="project" value="UniProtKB-KW"/>
</dbReference>
<dbReference type="Pfam" id="PF00730">
    <property type="entry name" value="HhH-GPD"/>
    <property type="match status" value="1"/>
</dbReference>
<feature type="region of interest" description="Disordered" evidence="15">
    <location>
        <begin position="1"/>
        <end position="23"/>
    </location>
</feature>
<evidence type="ECO:0000256" key="15">
    <source>
        <dbReference type="SAM" id="MobiDB-lite"/>
    </source>
</evidence>
<dbReference type="Gene3D" id="1.10.1670.10">
    <property type="entry name" value="Helix-hairpin-Helix base-excision DNA repair enzymes (C-terminal)"/>
    <property type="match status" value="1"/>
</dbReference>
<dbReference type="CDD" id="cd00056">
    <property type="entry name" value="ENDO3c"/>
    <property type="match status" value="1"/>
</dbReference>
<dbReference type="PROSITE" id="PS01155">
    <property type="entry name" value="ENDONUCLEASE_III_2"/>
    <property type="match status" value="1"/>
</dbReference>
<dbReference type="PATRIC" id="fig|178606.4.peg.255"/>
<dbReference type="GO" id="GO:0032357">
    <property type="term" value="F:oxidized purine DNA binding"/>
    <property type="evidence" value="ECO:0007669"/>
    <property type="project" value="TreeGrafter"/>
</dbReference>
<name>A0A094X940_9BACT</name>
<evidence type="ECO:0000256" key="14">
    <source>
        <dbReference type="ARBA" id="ARBA00023295"/>
    </source>
</evidence>
<evidence type="ECO:0000256" key="10">
    <source>
        <dbReference type="ARBA" id="ARBA00022801"/>
    </source>
</evidence>
<dbReference type="AlphaFoldDB" id="A0A094X940"/>
<dbReference type="InterPro" id="IPR004035">
    <property type="entry name" value="Endouclease-III_FeS-bd_BS"/>
</dbReference>
<comment type="caution">
    <text evidence="17">The sequence shown here is derived from an EMBL/GenBank/DDBJ whole genome shotgun (WGS) entry which is preliminary data.</text>
</comment>
<keyword evidence="11" id="KW-0408">Iron</keyword>
<dbReference type="EC" id="3.2.2.31" evidence="5"/>
<dbReference type="PANTHER" id="PTHR42944">
    <property type="entry name" value="ADENINE DNA GLYCOSYLASE"/>
    <property type="match status" value="1"/>
</dbReference>